<reference evidence="1" key="1">
    <citation type="submission" date="2020-05" db="EMBL/GenBank/DDBJ databases">
        <authorList>
            <person name="Chiriac C."/>
            <person name="Salcher M."/>
            <person name="Ghai R."/>
            <person name="Kavagutti S V."/>
        </authorList>
    </citation>
    <scope>NUCLEOTIDE SEQUENCE</scope>
</reference>
<organism evidence="1">
    <name type="scientific">uncultured Caudovirales phage</name>
    <dbReference type="NCBI Taxonomy" id="2100421"/>
    <lineage>
        <taxon>Viruses</taxon>
        <taxon>Duplodnaviria</taxon>
        <taxon>Heunggongvirae</taxon>
        <taxon>Uroviricota</taxon>
        <taxon>Caudoviricetes</taxon>
        <taxon>Peduoviridae</taxon>
        <taxon>Maltschvirus</taxon>
        <taxon>Maltschvirus maltsch</taxon>
    </lineage>
</organism>
<gene>
    <name evidence="1" type="ORF">UFOVP141_19</name>
</gene>
<accession>A0A6J7VNS7</accession>
<dbReference type="EMBL" id="LR798190">
    <property type="protein sequence ID" value="CAB5079699.1"/>
    <property type="molecule type" value="Genomic_DNA"/>
</dbReference>
<proteinExistence type="predicted"/>
<name>A0A6J7VNS7_9CAUD</name>
<evidence type="ECO:0000313" key="1">
    <source>
        <dbReference type="EMBL" id="CAB5079699.1"/>
    </source>
</evidence>
<sequence length="164" mass="18487">MSNATSEAIQVAARISTSKQFDRVLSPLILEIVNAVMIELGRKTRPVFPPCSMCGRPNDEADVYHACKRCRQELKFPAPAAKSPKVVEDFARLLNSEQLAFHQKRITDLENIIQEAVMTISGETCITIADKPEKVLLHLIDATITNARLDYQRLQARINELEKR</sequence>
<protein>
    <submittedName>
        <fullName evidence="1">Uncharacterized protein</fullName>
    </submittedName>
</protein>